<dbReference type="Proteomes" id="UP000800200">
    <property type="component" value="Unassembled WGS sequence"/>
</dbReference>
<reference evidence="1" key="1">
    <citation type="journal article" date="2020" name="Stud. Mycol.">
        <title>101 Dothideomycetes genomes: a test case for predicting lifestyles and emergence of pathogens.</title>
        <authorList>
            <person name="Haridas S."/>
            <person name="Albert R."/>
            <person name="Binder M."/>
            <person name="Bloem J."/>
            <person name="Labutti K."/>
            <person name="Salamov A."/>
            <person name="Andreopoulos B."/>
            <person name="Baker S."/>
            <person name="Barry K."/>
            <person name="Bills G."/>
            <person name="Bluhm B."/>
            <person name="Cannon C."/>
            <person name="Castanera R."/>
            <person name="Culley D."/>
            <person name="Daum C."/>
            <person name="Ezra D."/>
            <person name="Gonzalez J."/>
            <person name="Henrissat B."/>
            <person name="Kuo A."/>
            <person name="Liang C."/>
            <person name="Lipzen A."/>
            <person name="Lutzoni F."/>
            <person name="Magnuson J."/>
            <person name="Mondo S."/>
            <person name="Nolan M."/>
            <person name="Ohm R."/>
            <person name="Pangilinan J."/>
            <person name="Park H.-J."/>
            <person name="Ramirez L."/>
            <person name="Alfaro M."/>
            <person name="Sun H."/>
            <person name="Tritt A."/>
            <person name="Yoshinaga Y."/>
            <person name="Zwiers L.-H."/>
            <person name="Turgeon B."/>
            <person name="Goodwin S."/>
            <person name="Spatafora J."/>
            <person name="Crous P."/>
            <person name="Grigoriev I."/>
        </authorList>
    </citation>
    <scope>NUCLEOTIDE SEQUENCE</scope>
    <source>
        <strain evidence="1">CBS 207.26</strain>
    </source>
</reference>
<sequence length="57" mass="6779">MEMSSIVFNEVRKPATESIEDEVDQDILKFTLYTYFWDLININMDMLATCPFNLILR</sequence>
<protein>
    <submittedName>
        <fullName evidence="1">Uncharacterized protein</fullName>
    </submittedName>
</protein>
<keyword evidence="2" id="KW-1185">Reference proteome</keyword>
<evidence type="ECO:0000313" key="2">
    <source>
        <dbReference type="Proteomes" id="UP000800200"/>
    </source>
</evidence>
<accession>A0A6A6ERR5</accession>
<organism evidence="1 2">
    <name type="scientific">Zopfia rhizophila CBS 207.26</name>
    <dbReference type="NCBI Taxonomy" id="1314779"/>
    <lineage>
        <taxon>Eukaryota</taxon>
        <taxon>Fungi</taxon>
        <taxon>Dikarya</taxon>
        <taxon>Ascomycota</taxon>
        <taxon>Pezizomycotina</taxon>
        <taxon>Dothideomycetes</taxon>
        <taxon>Dothideomycetes incertae sedis</taxon>
        <taxon>Zopfiaceae</taxon>
        <taxon>Zopfia</taxon>
    </lineage>
</organism>
<gene>
    <name evidence="1" type="ORF">K469DRAFT_706324</name>
</gene>
<dbReference type="EMBL" id="ML994611">
    <property type="protein sequence ID" value="KAF2194847.1"/>
    <property type="molecule type" value="Genomic_DNA"/>
</dbReference>
<name>A0A6A6ERR5_9PEZI</name>
<evidence type="ECO:0000313" key="1">
    <source>
        <dbReference type="EMBL" id="KAF2194847.1"/>
    </source>
</evidence>
<dbReference type="AlphaFoldDB" id="A0A6A6ERR5"/>
<proteinExistence type="predicted"/>